<dbReference type="PANTHER" id="PTHR35563">
    <property type="entry name" value="BARREL METAL-DEPENDENT HYDROLASE, PUTATIVE (AFU_ORTHOLOGUE AFUA_1G16240)-RELATED"/>
    <property type="match status" value="1"/>
</dbReference>
<dbReference type="OrthoDB" id="5450317at2"/>
<dbReference type="Gene3D" id="3.20.20.140">
    <property type="entry name" value="Metal-dependent hydrolases"/>
    <property type="match status" value="1"/>
</dbReference>
<evidence type="ECO:0000313" key="2">
    <source>
        <dbReference type="EMBL" id="AEW99369.1"/>
    </source>
</evidence>
<dbReference type="InterPro" id="IPR052358">
    <property type="entry name" value="Aro_Compnd_Degr_Hydrolases"/>
</dbReference>
<geneLocation type="plasmid" evidence="2 3">
    <name>pSCATT</name>
</geneLocation>
<dbReference type="KEGG" id="scy:SCATT_p11760"/>
<dbReference type="Pfam" id="PF04909">
    <property type="entry name" value="Amidohydro_2"/>
    <property type="match status" value="1"/>
</dbReference>
<dbReference type="HOGENOM" id="CLU_064039_3_0_11"/>
<gene>
    <name evidence="2" type="ordered locus">SCATT_p11760</name>
</gene>
<accession>G8XEU5</accession>
<dbReference type="PATRIC" id="fig|1003195.11.peg.545"/>
<dbReference type="InterPro" id="IPR032466">
    <property type="entry name" value="Metal_Hydrolase"/>
</dbReference>
<dbReference type="SUPFAM" id="SSF51556">
    <property type="entry name" value="Metallo-dependent hydrolases"/>
    <property type="match status" value="1"/>
</dbReference>
<keyword evidence="2" id="KW-0378">Hydrolase</keyword>
<feature type="domain" description="Amidohydrolase-related" evidence="1">
    <location>
        <begin position="14"/>
        <end position="255"/>
    </location>
</feature>
<dbReference type="PANTHER" id="PTHR35563:SF2">
    <property type="entry name" value="BARREL METAL-DEPENDENT HYDROLASE, PUTATIVE (AFU_ORTHOLOGUE AFUA_1G16240)-RELATED"/>
    <property type="match status" value="1"/>
</dbReference>
<name>F8JMF4_STREN</name>
<dbReference type="GO" id="GO:0016787">
    <property type="term" value="F:hydrolase activity"/>
    <property type="evidence" value="ECO:0007669"/>
    <property type="project" value="UniProtKB-KW"/>
</dbReference>
<evidence type="ECO:0000313" key="3">
    <source>
        <dbReference type="Proteomes" id="UP000007842"/>
    </source>
</evidence>
<dbReference type="Proteomes" id="UP000007842">
    <property type="component" value="Plasmid pSCATT"/>
</dbReference>
<sequence>MTDGTAGTGSRIFDAHLHIIDPRFPLVANQGYRPEPFTVADYRARTAALPVTGGAVVSGSFQGYDQSYLLDALDRLGPGFVGVAQLPPDTGEERIAELDAAGVRAVRFNLRRGGEHDLDALVALGHRAAAVAGWHVEVYLDARRLPDLADRLATLPRLSVDHLGLTAEGTPDLLKLVERGARVKATGFGRGDLDVPATLRAVARVNPDALMFGTDLPSTRAPRPFADADVDVVREALGEEWAGKALYGNAMAFYGVDG</sequence>
<protein>
    <submittedName>
        <fullName evidence="2">Amidohydrolase 2</fullName>
    </submittedName>
</protein>
<dbReference type="KEGG" id="sct:SCAT_p0566"/>
<keyword evidence="3" id="KW-1185">Reference proteome</keyword>
<proteinExistence type="predicted"/>
<dbReference type="EMBL" id="CP003229">
    <property type="protein sequence ID" value="AEW99369.1"/>
    <property type="molecule type" value="Genomic_DNA"/>
</dbReference>
<accession>F8JMF4</accession>
<keyword evidence="2" id="KW-0614">Plasmid</keyword>
<dbReference type="AlphaFoldDB" id="F8JMF4"/>
<dbReference type="InterPro" id="IPR006680">
    <property type="entry name" value="Amidohydro-rel"/>
</dbReference>
<dbReference type="RefSeq" id="WP_014151021.1">
    <property type="nucleotide sequence ID" value="NC_016113.1"/>
</dbReference>
<reference evidence="3" key="1">
    <citation type="submission" date="2011-12" db="EMBL/GenBank/DDBJ databases">
        <title>Complete genome sequence of Streptomyces cattleya strain DSM 46488.</title>
        <authorList>
            <person name="Ou H.-Y."/>
            <person name="Li P."/>
            <person name="Zhao C."/>
            <person name="O'Hagan D."/>
            <person name="Deng Z."/>
        </authorList>
    </citation>
    <scope>NUCLEOTIDE SEQUENCE [LARGE SCALE GENOMIC DNA]</scope>
    <source>
        <strain evidence="3">ATCC 35852 / DSM 46488 / JCM 4925 / NBRC 14057 / NRRL 8057</strain>
        <plasmid evidence="3">Plasmid pSCATT</plasmid>
    </source>
</reference>
<evidence type="ECO:0000259" key="1">
    <source>
        <dbReference type="Pfam" id="PF04909"/>
    </source>
</evidence>
<organism evidence="2 3">
    <name type="scientific">Streptantibioticus cattleyicolor (strain ATCC 35852 / DSM 46488 / JCM 4925 / NBRC 14057 / NRRL 8057)</name>
    <name type="common">Streptomyces cattleya</name>
    <dbReference type="NCBI Taxonomy" id="1003195"/>
    <lineage>
        <taxon>Bacteria</taxon>
        <taxon>Bacillati</taxon>
        <taxon>Actinomycetota</taxon>
        <taxon>Actinomycetes</taxon>
        <taxon>Kitasatosporales</taxon>
        <taxon>Streptomycetaceae</taxon>
        <taxon>Streptantibioticus</taxon>
    </lineage>
</organism>